<feature type="transmembrane region" description="Helical" evidence="3">
    <location>
        <begin position="3306"/>
        <end position="3327"/>
    </location>
</feature>
<feature type="domain" description="IPT/TIG" evidence="4">
    <location>
        <begin position="1561"/>
        <end position="1649"/>
    </location>
</feature>
<feature type="transmembrane region" description="Helical" evidence="3">
    <location>
        <begin position="3633"/>
        <end position="3655"/>
    </location>
</feature>
<feature type="transmembrane region" description="Helical" evidence="3">
    <location>
        <begin position="3362"/>
        <end position="3382"/>
    </location>
</feature>
<proteinExistence type="predicted"/>
<feature type="domain" description="IPT/TIG" evidence="4">
    <location>
        <begin position="1475"/>
        <end position="1560"/>
    </location>
</feature>
<dbReference type="InterPro" id="IPR013783">
    <property type="entry name" value="Ig-like_fold"/>
</dbReference>
<evidence type="ECO:0000256" key="1">
    <source>
        <dbReference type="ARBA" id="ARBA00022729"/>
    </source>
</evidence>
<evidence type="ECO:0000256" key="3">
    <source>
        <dbReference type="SAM" id="Phobius"/>
    </source>
</evidence>
<dbReference type="InterPro" id="IPR011641">
    <property type="entry name" value="Tyr-kin_ephrin_A/B_rcpt-like"/>
</dbReference>
<feature type="transmembrane region" description="Helical" evidence="3">
    <location>
        <begin position="3198"/>
        <end position="3221"/>
    </location>
</feature>
<organism evidence="5 6">
    <name type="scientific">Phytophthora sojae (strain P6497)</name>
    <name type="common">Soybean stem and root rot agent</name>
    <name type="synonym">Phytophthora megasperma f. sp. glycines</name>
    <dbReference type="NCBI Taxonomy" id="1094619"/>
    <lineage>
        <taxon>Eukaryota</taxon>
        <taxon>Sar</taxon>
        <taxon>Stramenopiles</taxon>
        <taxon>Oomycota</taxon>
        <taxon>Peronosporomycetes</taxon>
        <taxon>Peronosporales</taxon>
        <taxon>Peronosporaceae</taxon>
        <taxon>Phytophthora</taxon>
    </lineage>
</organism>
<feature type="domain" description="IPT/TIG" evidence="4">
    <location>
        <begin position="738"/>
        <end position="824"/>
    </location>
</feature>
<name>G4YWS8_PHYSP</name>
<feature type="domain" description="IPT/TIG" evidence="4">
    <location>
        <begin position="1740"/>
        <end position="1825"/>
    </location>
</feature>
<dbReference type="SMART" id="SM01411">
    <property type="entry name" value="Ephrin_rec_like"/>
    <property type="match status" value="6"/>
</dbReference>
<feature type="domain" description="IPT/TIG" evidence="4">
    <location>
        <begin position="1827"/>
        <end position="1917"/>
    </location>
</feature>
<feature type="domain" description="IPT/TIG" evidence="4">
    <location>
        <begin position="1367"/>
        <end position="1450"/>
    </location>
</feature>
<dbReference type="SUPFAM" id="SSF81296">
    <property type="entry name" value="E set domains"/>
    <property type="match status" value="18"/>
</dbReference>
<feature type="transmembrane region" description="Helical" evidence="3">
    <location>
        <begin position="3233"/>
        <end position="3266"/>
    </location>
</feature>
<dbReference type="Proteomes" id="UP000002640">
    <property type="component" value="Unassembled WGS sequence"/>
</dbReference>
<evidence type="ECO:0000256" key="2">
    <source>
        <dbReference type="SAM" id="MobiDB-lite"/>
    </source>
</evidence>
<feature type="transmembrane region" description="Helical" evidence="3">
    <location>
        <begin position="3558"/>
        <end position="3580"/>
    </location>
</feature>
<keyword evidence="3" id="KW-1133">Transmembrane helix</keyword>
<feature type="domain" description="IPT/TIG" evidence="4">
    <location>
        <begin position="651"/>
        <end position="736"/>
    </location>
</feature>
<dbReference type="InterPro" id="IPR052387">
    <property type="entry name" value="Fibrocystin"/>
</dbReference>
<dbReference type="InterPro" id="IPR002909">
    <property type="entry name" value="IPT_dom"/>
</dbReference>
<feature type="domain" description="IPT/TIG" evidence="4">
    <location>
        <begin position="277"/>
        <end position="370"/>
    </location>
</feature>
<feature type="transmembrane region" description="Helical" evidence="3">
    <location>
        <begin position="3414"/>
        <end position="3435"/>
    </location>
</feature>
<dbReference type="PANTHER" id="PTHR46769">
    <property type="entry name" value="POLYCYSTIC KIDNEY AND HEPATIC DISEASE 1 (AUTOSOMAL RECESSIVE)-LIKE 1"/>
    <property type="match status" value="1"/>
</dbReference>
<feature type="transmembrane region" description="Helical" evidence="3">
    <location>
        <begin position="3523"/>
        <end position="3538"/>
    </location>
</feature>
<dbReference type="Gene3D" id="2.10.50.10">
    <property type="entry name" value="Tumor Necrosis Factor Receptor, subunit A, domain 2"/>
    <property type="match status" value="2"/>
</dbReference>
<dbReference type="InParanoid" id="G4YWS8"/>
<feature type="domain" description="IPT/TIG" evidence="4">
    <location>
        <begin position="1106"/>
        <end position="1192"/>
    </location>
</feature>
<feature type="domain" description="IPT/TIG" evidence="4">
    <location>
        <begin position="921"/>
        <end position="1012"/>
    </location>
</feature>
<feature type="domain" description="IPT/TIG" evidence="4">
    <location>
        <begin position="564"/>
        <end position="649"/>
    </location>
</feature>
<dbReference type="CDD" id="cd00102">
    <property type="entry name" value="IPT"/>
    <property type="match status" value="14"/>
</dbReference>
<feature type="domain" description="IPT/TIG" evidence="4">
    <location>
        <begin position="835"/>
        <end position="919"/>
    </location>
</feature>
<evidence type="ECO:0000313" key="5">
    <source>
        <dbReference type="EMBL" id="EGZ23798.1"/>
    </source>
</evidence>
<dbReference type="GeneID" id="20654989"/>
<dbReference type="PANTHER" id="PTHR46769:SF2">
    <property type="entry name" value="FIBROCYSTIN-L ISOFORM 2 PRECURSOR-RELATED"/>
    <property type="match status" value="1"/>
</dbReference>
<keyword evidence="6" id="KW-1185">Reference proteome</keyword>
<keyword evidence="3" id="KW-0472">Membrane</keyword>
<feature type="region of interest" description="Disordered" evidence="2">
    <location>
        <begin position="4025"/>
        <end position="4058"/>
    </location>
</feature>
<evidence type="ECO:0000313" key="6">
    <source>
        <dbReference type="Proteomes" id="UP000002640"/>
    </source>
</evidence>
<dbReference type="Gene3D" id="2.60.40.10">
    <property type="entry name" value="Immunoglobulins"/>
    <property type="match status" value="21"/>
</dbReference>
<dbReference type="OMA" id="CANINQD"/>
<accession>G4YWS8</accession>
<sequence length="4058" mass="446208">MEIAHAAPLVGLARGGTEVLVHGKGFVAHPQLRCQFGEIFGAAQYVNGSCVRCRSPPRFKEANEVPLVVWLGQSSTSTEDTAQVMFSYISTPQIQRAEPSSGMYNKYHTVKLSGSGFVPEMVAMCRFGNLIQNILAVVVSDNELTCTFRINSTEDLRDRGQILPIGLRLQGEAYVETGSTFTIFEPVVLTKVNPNVIFPGQTDRIELECSDVFPSRDWQCAFMSLNITTIGRFVSRTKISCPTPRAAVLRTGARAVNLLHAGIDYSLNYVEVDVLLPPEIFDFNPKSRAAHLPLVSSDDIIDYAFITGRNFPPFRRIDCRFGLLSSVGTYVSSTSVRCRIPIAHMPGQVRLAISFNRVDYISAPQSFQFLEDFRIDRVFPTGGAVSGGSLVHVYGGEFETNESIQCSFGSHRSDDDAVVVSPTEIICTAPVGAEIGKVDLSIWSVSRRLTGTLLNGFAYSKVAVVLMVSPSEALEKSETLFDIYGRGFIHSPMLGCDFGGIQNDTVMAKATVRAIWVSSTHIQCFSPATNTSVGNIRIGVTNNGADFVYASPSSVIHFRTYFDVSSIYPSIGSAKGGTSVFVYGKNFSDADRYWCRFGETSEALPATIVSAEELICISPQFSFKTGQVTIYLSVNGRDFVSTNQWFSYTVEPQVHKLSPTKGSVDGSTMVTVFGVGFSSDPPLCRFGDSAVNGYVQSDTKLVCIAPANRYAEAVAVEISINDGVDFTQNGVLYTFVLDPRVRQVTPASGPAAGGTLIQITGLNFYSSKLTQCCFGDRYHCVRGWLLNGTVIECVTPPSPAKLSLGVGGSNRVPILLALNGQDFVAFKMQFNYVLDASVEDVVPNVGDVDGGTLIFVRGRHFRYSTGLECRFGNIRTIAAFWNDSAISCEAPAHPTGITNLSVSLNGQDFILASSSFTYIQLPSVYQLVPNAGPLRGGYRVNLRGESFLNTTAMTCQFSQDNELLATESALFESPSELSCIAPSVSKPGDGSISMFVNGISVPRLQNLSFSYYRDLVLNTLVPWLCDNGGGCSLVLFGDNFRQDADLECCFGTSESQVKCVTAEYISDIRVHCITPPIDYVGIVAVSMRSYGVEASNQSLSLEVQHPIVIDSISPITGSYRGGTKIIVKGWKFLFTPQLSCCFDDVRVPATFTNSSQIECLTPNIGAKSVTLKVSQNGQDCLNGGDVQTFTFQFPPSVLQVSPNIGTRLGGTPVIVQGENFKANESTCFFGSVQASKTVVLSDTQIECTSPAQPAPQRLRVIVADNNLDYSSNPVFFTFAAAEEVKSVVPLRLSSIEGGKITLTTENIRNTANLSCFFDDVSASATYESSTSVHCTVPRLPPGYRNVYISNDGKLKSSSFAIVELVSPPLIVSVTPLAADMTGGELVSVVGSRLNLVSHCRFGRVTTSAYVVSPNMLQCKSPSQTNFGDVAFKLLDHGAEVPSQMILFSYLSPAQSTERRLAMFEEQEADVGLLPIPTILSIDPASAPIIGGTIITVHGLNFTNSLELACRFGSVVVGGRYHSPEQMVCVSPRLQPNRYTFQVSNDGKVFSNSPVSVTVYTDSFVEYIAPTHGPQTGGTAVTVYGRHFMKSSQLRCRFGDLEAVQVVKYVSSTEVVCISPPQRDRTSVVRVTVMNNNASFTRNPVFFTYTTQADVVSLTPKFGSIVGGTELMVRWYNLEIIFGGVVMCRIGGVKSRGEVLASNVVKCTTPAMEKAGKQSVQLSINGRDFTMPSLFFEYVEDIVIYELIPNLGPSTDANTVVTIRGTSFIDSVDVACIIRSAKVPATFINPSMISCAIPRATPGLVTIRVSNNGMDASTSSGSYLYVKDMSVSRLFPTSGLKEGGTTVFFQGKNFVNHTLLACRFGEITTPATFLSVSVATCVAPRQIVDLRKTNGTVSVELTNNQVDFTSSGLQYTYLQECPSSQFCSNGNIQPCPNGTICESHDTTNFSVCAPGTFQPRQSQVTCLPCPVGFYCPDHGMSKPVLCRSGMVCDEHGLRTPVKDCPSGHYCRKGTKTADTRDFITNSEYSIEKGTQLASFVESSRAWAPIPRLAPAIGSRRLEHPPSLANCDGRLCVENSTTLLAERPYSCPIGTFCRRGVAVQQLQANNYSAPQKCYPGFFCPRGSSTPEGKGPCPTGHYCPNDVDAIVCPAGQYCPGVGNLRPRDCYPGTYNPVPRQSNCTLCPTGHICPQPKMLAPVLCPAGFVCISTGLASPALLCPPGYICGEGTRTLDPSDVNPFRPMPCPKGTYCLGGVAHNTTIDWIPSQPEGAVAPQTCTEGTYCEEATPTLSGTKVCFAGHYCPPGSSAPTQAPVGTFAGTTGSVAATMCFPGTYTPLKGTVECEICPAGHSCPRYGTYIPSLCPKGFYRSLADSITCRACPEGTWSPHTGLTDISQCEICPAGRVCGSSGMFSMASSLPCAAGHVCGEGTNRRAQFDHLCPAGHYCSSATPISEQYTNVCEKGNSCVRGTKTIEKSKNKCPDGKFCPLGTANSSSIYVNCPSDTWSSSSQDELMDCFIRPVPICDKLADKQYYPQFSYNFQGSQVTFDSTVETSRTGEVEVVDIIYPVNESASVPFWKNDTIDTIRVCPPQLSISGGILVTVIGRNFQDTGRLACKFQLPKSTFSQLAPAFFVSSTRVTCRAPPFVGNDTAATGSSFSQAVQVSVSNYGVHFSTTTATFNYISVKAATALNMKQLMTTCLKRVEEEEGFRNDDKAWFALTGLGKAKLSFDFRHLPSDLVYDEHYKVAIFVKNSSCEDQTCDSRGVVLPSGPDIETSPCRRPVELPRWFLSTAVDKNDLLNITLLALEDITFKVEIHIMYGLYASVSPFFVNSTTVKLKTPTRSNVTQGVTADTRPLSRSISYEAEMIPRDYTFLLAYFGGDGDYTSPPLNLPPKYKAYERGRVLLSHNVSSDASEIPLVADPYADVVTDTSYWLMPYGSASLTHEYVEKYRETFQEMYLDPTDATGTQYLFKFDKMLLSYLPFQSNCMEYDSYMPLFDLLESDSCQLPAMTSETGIYGRTWWRREFPPLPNQDDIRYVGPLDVAQEPTADICMMDIQCHYEEDLPTADVTPRWFEQSSSTVLYYLLREPATLADYLQGGKYYDEILDQSGSDYFIPVTVDNSAAASLEGDCSTLCFPRSVTLDIAYYQLDDHVKRIIKATLVYDNYDRDSTNTAYTFSVNLHPLNYFGLVIQFAFEKQVFVGLFFVLGSMMTVGALIFWIVVRITSILQSPPRFRFWAVFALISPPPSVGVAMASLPIFSVVCSFYVLLNGDSYFSSSGYWLTDNIVAHYIDTKIDRETVSETRKGRVGLCFIIFGLYLIVLGTKVFLPKPIAISEKVMAEQNDRDAQERSIWWPTQWKRANMIFASIVLGLFLVLMLEFSFWSSFGDYMFYVIVAQEIINAVVEGWIKSQLKEALLMAPLVSALSLIGGIMTFGATDFGDFVLGNTLDFGMMLLMRVYGDTAIEAISDFIKEVLKYCWEKTKVIGRGILLLFRSFTRSTAAVEEAETVEPIIDFYAGCSMERLALFYQPVLILIMMFFREEVMLPIMYNIREKDMEIYLWYSLIILFFQLVIEVFVLNVVEIFQGWKLYDYLVYCRYRFLQREKRWKGLEPNLDECIDEGLRTLDQMCFSSQFFMMCTVHVTGIVFFVVGIEIMARASYNMFGDPAMPLLLAFVLATAMFIRSLVLFLAVKFEVWKIKHENTAWLAPPDEDDEFGVPRWDELEKIKGASHEAYLMNQRITSETFRNKFLNYNRTWLVNQLPSILTPRTLRRARPYLLAQFAKILDSLNPQVSDDDEDDDGRPRFGPVTLSAPSRTIIRLWLARARRILRLKTVVQPLIQQARKSECEMCLSRRQLQVEMAIPIEVLGDKFDSQTLAEEFDAAAWKEFFAKHQKFKTLCLNCIVHLKTTGQIGDLRGLGGGAGGLGGDEGWGPTPLNAASYALLQKWYRKAQDRVFGKSGKRRQQLDVSDDEEEAMQHRYEWTRQPVALNAASTALARKWLIAARHKLREPDRVRNQLPTNLTAIHPTVRGGATPVPKPAMKMGAAGGEAVKASKMRRK</sequence>
<dbReference type="EMBL" id="JH159152">
    <property type="protein sequence ID" value="EGZ23798.1"/>
    <property type="molecule type" value="Genomic_DNA"/>
</dbReference>
<dbReference type="CDD" id="cd00603">
    <property type="entry name" value="IPT_PCSR"/>
    <property type="match status" value="1"/>
</dbReference>
<dbReference type="RefSeq" id="XP_009519086.1">
    <property type="nucleotide sequence ID" value="XM_009520791.1"/>
</dbReference>
<dbReference type="SMART" id="SM00429">
    <property type="entry name" value="IPT"/>
    <property type="match status" value="17"/>
</dbReference>
<dbReference type="Pfam" id="PF01833">
    <property type="entry name" value="TIG"/>
    <property type="match status" value="17"/>
</dbReference>
<feature type="domain" description="IPT/TIG" evidence="4">
    <location>
        <begin position="2578"/>
        <end position="2681"/>
    </location>
</feature>
<reference evidence="5 6" key="1">
    <citation type="journal article" date="2006" name="Science">
        <title>Phytophthora genome sequences uncover evolutionary origins and mechanisms of pathogenesis.</title>
        <authorList>
            <person name="Tyler B.M."/>
            <person name="Tripathy S."/>
            <person name="Zhang X."/>
            <person name="Dehal P."/>
            <person name="Jiang R.H."/>
            <person name="Aerts A."/>
            <person name="Arredondo F.D."/>
            <person name="Baxter L."/>
            <person name="Bensasson D."/>
            <person name="Beynon J.L."/>
            <person name="Chapman J."/>
            <person name="Damasceno C.M."/>
            <person name="Dorrance A.E."/>
            <person name="Dou D."/>
            <person name="Dickerman A.W."/>
            <person name="Dubchak I.L."/>
            <person name="Garbelotto M."/>
            <person name="Gijzen M."/>
            <person name="Gordon S.G."/>
            <person name="Govers F."/>
            <person name="Grunwald N.J."/>
            <person name="Huang W."/>
            <person name="Ivors K.L."/>
            <person name="Jones R.W."/>
            <person name="Kamoun S."/>
            <person name="Krampis K."/>
            <person name="Lamour K.H."/>
            <person name="Lee M.K."/>
            <person name="McDonald W.H."/>
            <person name="Medina M."/>
            <person name="Meijer H.J."/>
            <person name="Nordberg E.K."/>
            <person name="Maclean D.J."/>
            <person name="Ospina-Giraldo M.D."/>
            <person name="Morris P.F."/>
            <person name="Phuntumart V."/>
            <person name="Putnam N.H."/>
            <person name="Rash S."/>
            <person name="Rose J.K."/>
            <person name="Sakihama Y."/>
            <person name="Salamov A.A."/>
            <person name="Savidor A."/>
            <person name="Scheuring C.F."/>
            <person name="Smith B.M."/>
            <person name="Sobral B.W."/>
            <person name="Terry A."/>
            <person name="Torto-Alalibo T.A."/>
            <person name="Win J."/>
            <person name="Xu Z."/>
            <person name="Zhang H."/>
            <person name="Grigoriev I.V."/>
            <person name="Rokhsar D.S."/>
            <person name="Boore J.L."/>
        </authorList>
    </citation>
    <scope>NUCLEOTIDE SEQUENCE [LARGE SCALE GENOMIC DNA]</scope>
    <source>
        <strain evidence="5 6">P6497</strain>
    </source>
</reference>
<evidence type="ECO:0000259" key="4">
    <source>
        <dbReference type="SMART" id="SM00429"/>
    </source>
</evidence>
<dbReference type="InterPro" id="IPR014756">
    <property type="entry name" value="Ig_E-set"/>
</dbReference>
<feature type="domain" description="IPT/TIG" evidence="4">
    <location>
        <begin position="1194"/>
        <end position="1279"/>
    </location>
</feature>
<dbReference type="Pfam" id="PF07699">
    <property type="entry name" value="Ephrin_rec_like"/>
    <property type="match status" value="1"/>
</dbReference>
<dbReference type="STRING" id="1094619.G4YWS8"/>
<feature type="domain" description="IPT/TIG" evidence="4">
    <location>
        <begin position="372"/>
        <end position="462"/>
    </location>
</feature>
<feature type="transmembrane region" description="Helical" evidence="3">
    <location>
        <begin position="3667"/>
        <end position="3690"/>
    </location>
</feature>
<protein>
    <recommendedName>
        <fullName evidence="4">IPT/TIG domain-containing protein</fullName>
    </recommendedName>
</protein>
<feature type="domain" description="IPT/TIG" evidence="4">
    <location>
        <begin position="2"/>
        <end position="89"/>
    </location>
</feature>
<gene>
    <name evidence="5" type="ORF">PHYSODRAFT_478338</name>
</gene>
<keyword evidence="3" id="KW-0812">Transmembrane</keyword>
<dbReference type="KEGG" id="psoj:PHYSODRAFT_478338"/>
<feature type="domain" description="IPT/TIG" evidence="4">
    <location>
        <begin position="1651"/>
        <end position="1738"/>
    </location>
</feature>
<keyword evidence="1" id="KW-0732">Signal</keyword>